<evidence type="ECO:0000256" key="1">
    <source>
        <dbReference type="ARBA" id="ARBA00010396"/>
    </source>
</evidence>
<evidence type="ECO:0000256" key="5">
    <source>
        <dbReference type="ARBA" id="ARBA00022691"/>
    </source>
</evidence>
<keyword evidence="3 6" id="KW-0489">Methyltransferase</keyword>
<evidence type="ECO:0000256" key="6">
    <source>
        <dbReference type="HAMAP-Rule" id="MF_01007"/>
    </source>
</evidence>
<feature type="binding site" evidence="6">
    <location>
        <position position="105"/>
    </location>
    <ligand>
        <name>S-adenosyl-L-methionine</name>
        <dbReference type="ChEBI" id="CHEBI:59789"/>
    </ligand>
</feature>
<dbReference type="InterPro" id="IPR023397">
    <property type="entry name" value="SAM-dep_MeTrfase_MraW_recog"/>
</dbReference>
<dbReference type="SUPFAM" id="SSF81799">
    <property type="entry name" value="Putative methyltransferase TM0872, insert domain"/>
    <property type="match status" value="1"/>
</dbReference>
<dbReference type="AlphaFoldDB" id="A0A1F6GNZ7"/>
<evidence type="ECO:0000256" key="4">
    <source>
        <dbReference type="ARBA" id="ARBA00022679"/>
    </source>
</evidence>
<organism evidence="7 8">
    <name type="scientific">Candidatus Lambdaproteobacteria bacterium RIFOXYD2_FULL_56_26</name>
    <dbReference type="NCBI Taxonomy" id="1817773"/>
    <lineage>
        <taxon>Bacteria</taxon>
        <taxon>Pseudomonadati</taxon>
        <taxon>Pseudomonadota</taxon>
        <taxon>Candidatus Lambdaproteobacteria</taxon>
    </lineage>
</organism>
<feature type="binding site" evidence="6">
    <location>
        <position position="51"/>
    </location>
    <ligand>
        <name>S-adenosyl-L-methionine</name>
        <dbReference type="ChEBI" id="CHEBI:59789"/>
    </ligand>
</feature>
<dbReference type="HAMAP" id="MF_01007">
    <property type="entry name" value="16SrRNA_methyltr_H"/>
    <property type="match status" value="1"/>
</dbReference>
<keyword evidence="6" id="KW-0963">Cytoplasm</keyword>
<feature type="binding site" evidence="6">
    <location>
        <begin position="32"/>
        <end position="34"/>
    </location>
    <ligand>
        <name>S-adenosyl-L-methionine</name>
        <dbReference type="ChEBI" id="CHEBI:59789"/>
    </ligand>
</feature>
<evidence type="ECO:0000313" key="8">
    <source>
        <dbReference type="Proteomes" id="UP000177583"/>
    </source>
</evidence>
<dbReference type="GO" id="GO:0071424">
    <property type="term" value="F:rRNA (cytosine-N4-)-methyltransferase activity"/>
    <property type="evidence" value="ECO:0007669"/>
    <property type="project" value="UniProtKB-UniRule"/>
</dbReference>
<dbReference type="PIRSF" id="PIRSF004486">
    <property type="entry name" value="MraW"/>
    <property type="match status" value="1"/>
</dbReference>
<keyword evidence="5 6" id="KW-0949">S-adenosyl-L-methionine</keyword>
<dbReference type="SUPFAM" id="SSF53335">
    <property type="entry name" value="S-adenosyl-L-methionine-dependent methyltransferases"/>
    <property type="match status" value="1"/>
</dbReference>
<evidence type="ECO:0000256" key="3">
    <source>
        <dbReference type="ARBA" id="ARBA00022603"/>
    </source>
</evidence>
<evidence type="ECO:0000256" key="2">
    <source>
        <dbReference type="ARBA" id="ARBA00022552"/>
    </source>
</evidence>
<dbReference type="GO" id="GO:0070475">
    <property type="term" value="P:rRNA base methylation"/>
    <property type="evidence" value="ECO:0007669"/>
    <property type="project" value="UniProtKB-UniRule"/>
</dbReference>
<reference evidence="7 8" key="1">
    <citation type="journal article" date="2016" name="Nat. Commun.">
        <title>Thousands of microbial genomes shed light on interconnected biogeochemical processes in an aquifer system.</title>
        <authorList>
            <person name="Anantharaman K."/>
            <person name="Brown C.T."/>
            <person name="Hug L.A."/>
            <person name="Sharon I."/>
            <person name="Castelle C.J."/>
            <person name="Probst A.J."/>
            <person name="Thomas B.C."/>
            <person name="Singh A."/>
            <person name="Wilkins M.J."/>
            <person name="Karaoz U."/>
            <person name="Brodie E.L."/>
            <person name="Williams K.H."/>
            <person name="Hubbard S.S."/>
            <person name="Banfield J.F."/>
        </authorList>
    </citation>
    <scope>NUCLEOTIDE SEQUENCE [LARGE SCALE GENOMIC DNA]</scope>
</reference>
<dbReference type="NCBIfam" id="TIGR00006">
    <property type="entry name" value="16S rRNA (cytosine(1402)-N(4))-methyltransferase RsmH"/>
    <property type="match status" value="1"/>
</dbReference>
<comment type="similarity">
    <text evidence="1 6">Belongs to the methyltransferase superfamily. RsmH family.</text>
</comment>
<comment type="catalytic activity">
    <reaction evidence="6">
        <text>cytidine(1402) in 16S rRNA + S-adenosyl-L-methionine = N(4)-methylcytidine(1402) in 16S rRNA + S-adenosyl-L-homocysteine + H(+)</text>
        <dbReference type="Rhea" id="RHEA:42928"/>
        <dbReference type="Rhea" id="RHEA-COMP:10286"/>
        <dbReference type="Rhea" id="RHEA-COMP:10287"/>
        <dbReference type="ChEBI" id="CHEBI:15378"/>
        <dbReference type="ChEBI" id="CHEBI:57856"/>
        <dbReference type="ChEBI" id="CHEBI:59789"/>
        <dbReference type="ChEBI" id="CHEBI:74506"/>
        <dbReference type="ChEBI" id="CHEBI:82748"/>
        <dbReference type="EC" id="2.1.1.199"/>
    </reaction>
</comment>
<comment type="function">
    <text evidence="6">Specifically methylates the N4 position of cytidine in position 1402 (C1402) of 16S rRNA.</text>
</comment>
<dbReference type="GO" id="GO:0005737">
    <property type="term" value="C:cytoplasm"/>
    <property type="evidence" value="ECO:0007669"/>
    <property type="project" value="UniProtKB-SubCell"/>
</dbReference>
<proteinExistence type="inferred from homology"/>
<name>A0A1F6GNZ7_9PROT</name>
<dbReference type="EMBL" id="MFNF01000054">
    <property type="protein sequence ID" value="OGG99839.1"/>
    <property type="molecule type" value="Genomic_DNA"/>
</dbReference>
<gene>
    <name evidence="6" type="primary">rsmH</name>
    <name evidence="7" type="ORF">A2557_11640</name>
</gene>
<accession>A0A1F6GNZ7</accession>
<dbReference type="Proteomes" id="UP000177583">
    <property type="component" value="Unassembled WGS sequence"/>
</dbReference>
<protein>
    <recommendedName>
        <fullName evidence="6">Ribosomal RNA small subunit methyltransferase H</fullName>
        <ecNumber evidence="6">2.1.1.199</ecNumber>
    </recommendedName>
    <alternativeName>
        <fullName evidence="6">16S rRNA m(4)C1402 methyltransferase</fullName>
    </alternativeName>
    <alternativeName>
        <fullName evidence="6">rRNA (cytosine-N(4)-)-methyltransferase RsmH</fullName>
    </alternativeName>
</protein>
<dbReference type="PANTHER" id="PTHR11265">
    <property type="entry name" value="S-ADENOSYL-METHYLTRANSFERASE MRAW"/>
    <property type="match status" value="1"/>
</dbReference>
<feature type="binding site" evidence="6">
    <location>
        <position position="98"/>
    </location>
    <ligand>
        <name>S-adenosyl-L-methionine</name>
        <dbReference type="ChEBI" id="CHEBI:59789"/>
    </ligand>
</feature>
<dbReference type="InterPro" id="IPR002903">
    <property type="entry name" value="RsmH"/>
</dbReference>
<dbReference type="Gene3D" id="1.10.150.170">
    <property type="entry name" value="Putative methyltransferase TM0872, insert domain"/>
    <property type="match status" value="1"/>
</dbReference>
<dbReference type="Gene3D" id="3.40.50.150">
    <property type="entry name" value="Vaccinia Virus protein VP39"/>
    <property type="match status" value="1"/>
</dbReference>
<dbReference type="PANTHER" id="PTHR11265:SF0">
    <property type="entry name" value="12S RRNA N4-METHYLCYTIDINE METHYLTRANSFERASE"/>
    <property type="match status" value="1"/>
</dbReference>
<dbReference type="InterPro" id="IPR029063">
    <property type="entry name" value="SAM-dependent_MTases_sf"/>
</dbReference>
<keyword evidence="2 6" id="KW-0698">rRNA processing</keyword>
<evidence type="ECO:0000313" key="7">
    <source>
        <dbReference type="EMBL" id="OGG99839.1"/>
    </source>
</evidence>
<comment type="caution">
    <text evidence="6">Lacks conserved residue(s) required for the propagation of feature annotation.</text>
</comment>
<comment type="subcellular location">
    <subcellularLocation>
        <location evidence="6">Cytoplasm</location>
    </subcellularLocation>
</comment>
<sequence length="308" mass="34078">MTFAHRPVLVEPILALCPPKAKLYLDFTLGGGGHAGALLNKFSGLELWGSDQDPAALAAAKMTLAPFGERAKITKSDMASQASRLVEAGVKADFVLVDLGVSSAQLDQKDRGFSFSQDGPLDMRMDPEGGTSAQEYLAQVDYSELVRVLFEYGEESFAKKIASDLIQRRGKKPLETTKELAELVYQSIPRKFHPQKIHPATKTFQAIRIKINDEMGQLERFLEQAIPLLNLGGRLAMISFHSLEDRPVKQAFLAWEKPCICPPEFPVCNCGRLPLGVRVTKKPITAEPEETKANPRARSAKLRVFERT</sequence>
<dbReference type="Pfam" id="PF01795">
    <property type="entry name" value="Methyltransf_5"/>
    <property type="match status" value="1"/>
</dbReference>
<dbReference type="EC" id="2.1.1.199" evidence="6"/>
<comment type="caution">
    <text evidence="7">The sequence shown here is derived from an EMBL/GenBank/DDBJ whole genome shotgun (WGS) entry which is preliminary data.</text>
</comment>
<keyword evidence="4 6" id="KW-0808">Transferase</keyword>